<dbReference type="EMBL" id="JALNTZ010000007">
    <property type="protein sequence ID" value="KAJ3646733.1"/>
    <property type="molecule type" value="Genomic_DNA"/>
</dbReference>
<evidence type="ECO:0000256" key="1">
    <source>
        <dbReference type="ARBA" id="ARBA00004123"/>
    </source>
</evidence>
<dbReference type="GO" id="GO:0003677">
    <property type="term" value="F:DNA binding"/>
    <property type="evidence" value="ECO:0007669"/>
    <property type="project" value="InterPro"/>
</dbReference>
<dbReference type="Proteomes" id="UP001168821">
    <property type="component" value="Unassembled WGS sequence"/>
</dbReference>
<proteinExistence type="predicted"/>
<keyword evidence="4" id="KW-1185">Reference proteome</keyword>
<reference evidence="3" key="1">
    <citation type="journal article" date="2023" name="G3 (Bethesda)">
        <title>Whole genome assemblies of Zophobas morio and Tenebrio molitor.</title>
        <authorList>
            <person name="Kaur S."/>
            <person name="Stinson S.A."/>
            <person name="diCenzo G.C."/>
        </authorList>
    </citation>
    <scope>NUCLEOTIDE SEQUENCE</scope>
    <source>
        <strain evidence="3">QUZm001</strain>
    </source>
</reference>
<dbReference type="SUPFAM" id="SSF46689">
    <property type="entry name" value="Homeodomain-like"/>
    <property type="match status" value="1"/>
</dbReference>
<dbReference type="Gene3D" id="1.10.10.60">
    <property type="entry name" value="Homeodomain-like"/>
    <property type="match status" value="1"/>
</dbReference>
<protein>
    <recommendedName>
        <fullName evidence="2">HTH psq-type domain-containing protein</fullName>
    </recommendedName>
</protein>
<evidence type="ECO:0000259" key="2">
    <source>
        <dbReference type="Pfam" id="PF05225"/>
    </source>
</evidence>
<name>A0AA38M7Z0_9CUCU</name>
<comment type="caution">
    <text evidence="3">The sequence shown here is derived from an EMBL/GenBank/DDBJ whole genome shotgun (WGS) entry which is preliminary data.</text>
</comment>
<feature type="domain" description="HTH psq-type" evidence="2">
    <location>
        <begin position="18"/>
        <end position="53"/>
    </location>
</feature>
<gene>
    <name evidence="3" type="ORF">Zmor_024308</name>
</gene>
<comment type="subcellular location">
    <subcellularLocation>
        <location evidence="1">Nucleus</location>
    </subcellularLocation>
</comment>
<dbReference type="AlphaFoldDB" id="A0AA38M7Z0"/>
<organism evidence="3 4">
    <name type="scientific">Zophobas morio</name>
    <dbReference type="NCBI Taxonomy" id="2755281"/>
    <lineage>
        <taxon>Eukaryota</taxon>
        <taxon>Metazoa</taxon>
        <taxon>Ecdysozoa</taxon>
        <taxon>Arthropoda</taxon>
        <taxon>Hexapoda</taxon>
        <taxon>Insecta</taxon>
        <taxon>Pterygota</taxon>
        <taxon>Neoptera</taxon>
        <taxon>Endopterygota</taxon>
        <taxon>Coleoptera</taxon>
        <taxon>Polyphaga</taxon>
        <taxon>Cucujiformia</taxon>
        <taxon>Tenebrionidae</taxon>
        <taxon>Zophobas</taxon>
    </lineage>
</organism>
<dbReference type="InterPro" id="IPR007889">
    <property type="entry name" value="HTH_Psq"/>
</dbReference>
<dbReference type="Pfam" id="PF05225">
    <property type="entry name" value="HTH_psq"/>
    <property type="match status" value="1"/>
</dbReference>
<evidence type="ECO:0000313" key="4">
    <source>
        <dbReference type="Proteomes" id="UP001168821"/>
    </source>
</evidence>
<sequence>MKVKDEKNVNRQQWSEINMKQAINAIKSKQMGWLLASRTYNVPKRTLRRRVAQTTKVVKGHDKGYLGGRTATFWEMRKIIDTKKKRGDVGVRRGGKKHFS</sequence>
<dbReference type="InterPro" id="IPR009057">
    <property type="entry name" value="Homeodomain-like_sf"/>
</dbReference>
<accession>A0AA38M7Z0</accession>
<dbReference type="GO" id="GO:0005634">
    <property type="term" value="C:nucleus"/>
    <property type="evidence" value="ECO:0007669"/>
    <property type="project" value="UniProtKB-SubCell"/>
</dbReference>
<evidence type="ECO:0000313" key="3">
    <source>
        <dbReference type="EMBL" id="KAJ3646733.1"/>
    </source>
</evidence>